<dbReference type="EMBL" id="CAIX01000168">
    <property type="protein sequence ID" value="CCI47382.1"/>
    <property type="molecule type" value="Genomic_DNA"/>
</dbReference>
<proteinExistence type="predicted"/>
<evidence type="ECO:0000313" key="2">
    <source>
        <dbReference type="Proteomes" id="UP000053237"/>
    </source>
</evidence>
<accession>A0A024GM22</accession>
<protein>
    <submittedName>
        <fullName evidence="1">Uncharacterized protein</fullName>
    </submittedName>
</protein>
<gene>
    <name evidence="1" type="ORF">BN9_083890</name>
</gene>
<keyword evidence="2" id="KW-1185">Reference proteome</keyword>
<dbReference type="Proteomes" id="UP000053237">
    <property type="component" value="Unassembled WGS sequence"/>
</dbReference>
<evidence type="ECO:0000313" key="1">
    <source>
        <dbReference type="EMBL" id="CCI47382.1"/>
    </source>
</evidence>
<reference evidence="1 2" key="1">
    <citation type="submission" date="2012-05" db="EMBL/GenBank/DDBJ databases">
        <title>Recombination and specialization in a pathogen metapopulation.</title>
        <authorList>
            <person name="Gardiner A."/>
            <person name="Kemen E."/>
            <person name="Schultz-Larsen T."/>
            <person name="MacLean D."/>
            <person name="Van Oosterhout C."/>
            <person name="Jones J.D.G."/>
        </authorList>
    </citation>
    <scope>NUCLEOTIDE SEQUENCE [LARGE SCALE GENOMIC DNA]</scope>
    <source>
        <strain evidence="1 2">Ac Nc2</strain>
    </source>
</reference>
<name>A0A024GM22_9STRA</name>
<sequence length="203" mass="24236">MGMQFSISKLSISIKETCEWIRTVHLPLRLMQCEPEKLQQTSARTRRKINGNSSWRRCKMSSTIIVIENTSFTKPHFAWTHMRCYKPFAGIWILPYNRIIRRNWLWGRIGIRAAAIRTFIFEEIAQRTEWTRSKCGEERGGIVFWRSIEFAAESRRKPIDITGFHTGAIFEFGHWRVSWMDVRYWRNRNVKEAEGLMSERFGR</sequence>
<organism evidence="1 2">
    <name type="scientific">Albugo candida</name>
    <dbReference type="NCBI Taxonomy" id="65357"/>
    <lineage>
        <taxon>Eukaryota</taxon>
        <taxon>Sar</taxon>
        <taxon>Stramenopiles</taxon>
        <taxon>Oomycota</taxon>
        <taxon>Peronosporomycetes</taxon>
        <taxon>Albuginales</taxon>
        <taxon>Albuginaceae</taxon>
        <taxon>Albugo</taxon>
    </lineage>
</organism>
<dbReference type="InParanoid" id="A0A024GM22"/>
<dbReference type="AlphaFoldDB" id="A0A024GM22"/>
<comment type="caution">
    <text evidence="1">The sequence shown here is derived from an EMBL/GenBank/DDBJ whole genome shotgun (WGS) entry which is preliminary data.</text>
</comment>